<name>A0A6B9FRP4_9HYPH</name>
<gene>
    <name evidence="2" type="ORF">MMSR116_18365</name>
</gene>
<sequence>MATFTKRHTAPKPPSLEVAMDLAARAENATDPPSPSVEKPARRPKGRPPNPEPRVVFGTRLKAATIDEVEALKVGLRMRMQGEAIERAVAFYRAHVIAKTRVRLELGQETDDKTVLLAAHRADYAAADGPLDDLRIEVRPTRTEADRRE</sequence>
<dbReference type="OrthoDB" id="9979418at2"/>
<reference evidence="2 3" key="1">
    <citation type="journal article" date="2012" name="Genet. Mol. Biol.">
        <title>Analysis of 16S rRNA and mxaF genes revealing insights into Methylobacterium niche-specific plant association.</title>
        <authorList>
            <person name="Dourado M.N."/>
            <person name="Andreote F.D."/>
            <person name="Dini-Andreote F."/>
            <person name="Conti R."/>
            <person name="Araujo J.M."/>
            <person name="Araujo W.L."/>
        </authorList>
    </citation>
    <scope>NUCLEOTIDE SEQUENCE [LARGE SCALE GENOMIC DNA]</scope>
    <source>
        <strain evidence="2 3">SR1.6/6</strain>
    </source>
</reference>
<feature type="region of interest" description="Disordered" evidence="1">
    <location>
        <begin position="1"/>
        <end position="56"/>
    </location>
</feature>
<dbReference type="RefSeq" id="WP_158169014.1">
    <property type="nucleotide sequence ID" value="NZ_CP043538.1"/>
</dbReference>
<dbReference type="EMBL" id="CP043538">
    <property type="protein sequence ID" value="QGY03635.1"/>
    <property type="molecule type" value="Genomic_DNA"/>
</dbReference>
<evidence type="ECO:0000313" key="2">
    <source>
        <dbReference type="EMBL" id="QGY03635.1"/>
    </source>
</evidence>
<dbReference type="Proteomes" id="UP000012488">
    <property type="component" value="Chromosome"/>
</dbReference>
<reference evidence="2 3" key="2">
    <citation type="journal article" date="2013" name="Genome Announc.">
        <title>Draft Genome Sequence of Methylobacterium mesophilicum Strain SR1.6/6, Isolated from Citrus sinensis.</title>
        <authorList>
            <person name="Marinho Almeida D."/>
            <person name="Dini-Andreote F."/>
            <person name="Camargo Neves A.A."/>
            <person name="Juca Ramos R.T."/>
            <person name="Andreote F.D."/>
            <person name="Carneiro A.R."/>
            <person name="Oliveira de Souza Lima A."/>
            <person name="Caracciolo Gomes de Sa P.H."/>
            <person name="Ribeiro Barbosa M.S."/>
            <person name="Araujo W.L."/>
            <person name="Silva A."/>
        </authorList>
    </citation>
    <scope>NUCLEOTIDE SEQUENCE [LARGE SCALE GENOMIC DNA]</scope>
    <source>
        <strain evidence="2 3">SR1.6/6</strain>
    </source>
</reference>
<protein>
    <submittedName>
        <fullName evidence="2">Uncharacterized protein</fullName>
    </submittedName>
</protein>
<evidence type="ECO:0000256" key="1">
    <source>
        <dbReference type="SAM" id="MobiDB-lite"/>
    </source>
</evidence>
<evidence type="ECO:0000313" key="3">
    <source>
        <dbReference type="Proteomes" id="UP000012488"/>
    </source>
</evidence>
<feature type="compositionally biased region" description="Basic residues" evidence="1">
    <location>
        <begin position="1"/>
        <end position="10"/>
    </location>
</feature>
<proteinExistence type="predicted"/>
<dbReference type="KEGG" id="mmes:MMSR116_18365"/>
<accession>A0A6B9FRP4</accession>
<dbReference type="AlphaFoldDB" id="A0A6B9FRP4"/>
<organism evidence="2 3">
    <name type="scientific">Methylobacterium mesophilicum SR1.6/6</name>
    <dbReference type="NCBI Taxonomy" id="908290"/>
    <lineage>
        <taxon>Bacteria</taxon>
        <taxon>Pseudomonadati</taxon>
        <taxon>Pseudomonadota</taxon>
        <taxon>Alphaproteobacteria</taxon>
        <taxon>Hyphomicrobiales</taxon>
        <taxon>Methylobacteriaceae</taxon>
        <taxon>Methylobacterium</taxon>
    </lineage>
</organism>